<reference evidence="2 3" key="1">
    <citation type="journal article" date="2005" name="Nature">
        <title>The map-based sequence of the rice genome.</title>
        <authorList>
            <consortium name="International rice genome sequencing project (IRGSP)"/>
            <person name="Matsumoto T."/>
            <person name="Wu J."/>
            <person name="Kanamori H."/>
            <person name="Katayose Y."/>
            <person name="Fujisawa M."/>
            <person name="Namiki N."/>
            <person name="Mizuno H."/>
            <person name="Yamamoto K."/>
            <person name="Antonio B.A."/>
            <person name="Baba T."/>
            <person name="Sakata K."/>
            <person name="Nagamura Y."/>
            <person name="Aoki H."/>
            <person name="Arikawa K."/>
            <person name="Arita K."/>
            <person name="Bito T."/>
            <person name="Chiden Y."/>
            <person name="Fujitsuka N."/>
            <person name="Fukunaka R."/>
            <person name="Hamada M."/>
            <person name="Harada C."/>
            <person name="Hayashi A."/>
            <person name="Hijishita S."/>
            <person name="Honda M."/>
            <person name="Hosokawa S."/>
            <person name="Ichikawa Y."/>
            <person name="Idonuma A."/>
            <person name="Iijima M."/>
            <person name="Ikeda M."/>
            <person name="Ikeno M."/>
            <person name="Ito K."/>
            <person name="Ito S."/>
            <person name="Ito T."/>
            <person name="Ito Y."/>
            <person name="Ito Y."/>
            <person name="Iwabuchi A."/>
            <person name="Kamiya K."/>
            <person name="Karasawa W."/>
            <person name="Kurita K."/>
            <person name="Katagiri S."/>
            <person name="Kikuta A."/>
            <person name="Kobayashi H."/>
            <person name="Kobayashi N."/>
            <person name="Machita K."/>
            <person name="Maehara T."/>
            <person name="Masukawa M."/>
            <person name="Mizubayashi T."/>
            <person name="Mukai Y."/>
            <person name="Nagasaki H."/>
            <person name="Nagata Y."/>
            <person name="Naito S."/>
            <person name="Nakashima M."/>
            <person name="Nakama Y."/>
            <person name="Nakamichi Y."/>
            <person name="Nakamura M."/>
            <person name="Meguro A."/>
            <person name="Negishi M."/>
            <person name="Ohta I."/>
            <person name="Ohta T."/>
            <person name="Okamoto M."/>
            <person name="Ono N."/>
            <person name="Saji S."/>
            <person name="Sakaguchi M."/>
            <person name="Sakai K."/>
            <person name="Shibata M."/>
            <person name="Shimokawa T."/>
            <person name="Song J."/>
            <person name="Takazaki Y."/>
            <person name="Terasawa K."/>
            <person name="Tsugane M."/>
            <person name="Tsuji K."/>
            <person name="Ueda S."/>
            <person name="Waki K."/>
            <person name="Yamagata H."/>
            <person name="Yamamoto M."/>
            <person name="Yamamoto S."/>
            <person name="Yamane H."/>
            <person name="Yoshiki S."/>
            <person name="Yoshihara R."/>
            <person name="Yukawa K."/>
            <person name="Zhong H."/>
            <person name="Yano M."/>
            <person name="Yuan Q."/>
            <person name="Ouyang S."/>
            <person name="Liu J."/>
            <person name="Jones K.M."/>
            <person name="Gansberger K."/>
            <person name="Moffat K."/>
            <person name="Hill J."/>
            <person name="Bera J."/>
            <person name="Fadrosh D."/>
            <person name="Jin S."/>
            <person name="Johri S."/>
            <person name="Kim M."/>
            <person name="Overton L."/>
            <person name="Reardon M."/>
            <person name="Tsitrin T."/>
            <person name="Vuong H."/>
            <person name="Weaver B."/>
            <person name="Ciecko A."/>
            <person name="Tallon L."/>
            <person name="Jackson J."/>
            <person name="Pai G."/>
            <person name="Aken S.V."/>
            <person name="Utterback T."/>
            <person name="Reidmuller S."/>
            <person name="Feldblyum T."/>
            <person name="Hsiao J."/>
            <person name="Zismann V."/>
            <person name="Iobst S."/>
            <person name="de Vazeille A.R."/>
            <person name="Buell C.R."/>
            <person name="Ying K."/>
            <person name="Li Y."/>
            <person name="Lu T."/>
            <person name="Huang Y."/>
            <person name="Zhao Q."/>
            <person name="Feng Q."/>
            <person name="Zhang L."/>
            <person name="Zhu J."/>
            <person name="Weng Q."/>
            <person name="Mu J."/>
            <person name="Lu Y."/>
            <person name="Fan D."/>
            <person name="Liu Y."/>
            <person name="Guan J."/>
            <person name="Zhang Y."/>
            <person name="Yu S."/>
            <person name="Liu X."/>
            <person name="Zhang Y."/>
            <person name="Hong G."/>
            <person name="Han B."/>
            <person name="Choisne N."/>
            <person name="Demange N."/>
            <person name="Orjeda G."/>
            <person name="Samain S."/>
            <person name="Cattolico L."/>
            <person name="Pelletier E."/>
            <person name="Couloux A."/>
            <person name="Segurens B."/>
            <person name="Wincker P."/>
            <person name="D'Hont A."/>
            <person name="Scarpelli C."/>
            <person name="Weissenbach J."/>
            <person name="Salanoubat M."/>
            <person name="Quetier F."/>
            <person name="Yu Y."/>
            <person name="Kim H.R."/>
            <person name="Rambo T."/>
            <person name="Currie J."/>
            <person name="Collura K."/>
            <person name="Luo M."/>
            <person name="Yang T."/>
            <person name="Ammiraju J.S.S."/>
            <person name="Engler F."/>
            <person name="Soderlund C."/>
            <person name="Wing R.A."/>
            <person name="Palmer L.E."/>
            <person name="de la Bastide M."/>
            <person name="Spiegel L."/>
            <person name="Nascimento L."/>
            <person name="Zutavern T."/>
            <person name="O'Shaughnessy A."/>
            <person name="Dike S."/>
            <person name="Dedhia N."/>
            <person name="Preston R."/>
            <person name="Balija V."/>
            <person name="McCombie W.R."/>
            <person name="Chow T."/>
            <person name="Chen H."/>
            <person name="Chung M."/>
            <person name="Chen C."/>
            <person name="Shaw J."/>
            <person name="Wu H."/>
            <person name="Hsiao K."/>
            <person name="Chao Y."/>
            <person name="Chu M."/>
            <person name="Cheng C."/>
            <person name="Hour A."/>
            <person name="Lee P."/>
            <person name="Lin S."/>
            <person name="Lin Y."/>
            <person name="Liou J."/>
            <person name="Liu S."/>
            <person name="Hsing Y."/>
            <person name="Raghuvanshi S."/>
            <person name="Mohanty A."/>
            <person name="Bharti A.K."/>
            <person name="Gaur A."/>
            <person name="Gupta V."/>
            <person name="Kumar D."/>
            <person name="Ravi V."/>
            <person name="Vij S."/>
            <person name="Kapur A."/>
            <person name="Khurana P."/>
            <person name="Khurana P."/>
            <person name="Khurana J.P."/>
            <person name="Tyagi A.K."/>
            <person name="Gaikwad K."/>
            <person name="Singh A."/>
            <person name="Dalal V."/>
            <person name="Srivastava S."/>
            <person name="Dixit A."/>
            <person name="Pal A.K."/>
            <person name="Ghazi I.A."/>
            <person name="Yadav M."/>
            <person name="Pandit A."/>
            <person name="Bhargava A."/>
            <person name="Sureshbabu K."/>
            <person name="Batra K."/>
            <person name="Sharma T.R."/>
            <person name="Mohapatra T."/>
            <person name="Singh N.K."/>
            <person name="Messing J."/>
            <person name="Nelson A.B."/>
            <person name="Fuks G."/>
            <person name="Kavchok S."/>
            <person name="Keizer G."/>
            <person name="Linton E."/>
            <person name="Llaca V."/>
            <person name="Song R."/>
            <person name="Tanyolac B."/>
            <person name="Young S."/>
            <person name="Ho-Il K."/>
            <person name="Hahn J.H."/>
            <person name="Sangsakoo G."/>
            <person name="Vanavichit A."/>
            <person name="de Mattos Luiz.A.T."/>
            <person name="Zimmer P.D."/>
            <person name="Malone G."/>
            <person name="Dellagostin O."/>
            <person name="de Oliveira A.C."/>
            <person name="Bevan M."/>
            <person name="Bancroft I."/>
            <person name="Minx P."/>
            <person name="Cordum H."/>
            <person name="Wilson R."/>
            <person name="Cheng Z."/>
            <person name="Jin W."/>
            <person name="Jiang J."/>
            <person name="Leong S.A."/>
            <person name="Iwama H."/>
            <person name="Gojobori T."/>
            <person name="Itoh T."/>
            <person name="Niimura Y."/>
            <person name="Fujii Y."/>
            <person name="Habara T."/>
            <person name="Sakai H."/>
            <person name="Sato Y."/>
            <person name="Wilson G."/>
            <person name="Kumar K."/>
            <person name="McCouch S."/>
            <person name="Juretic N."/>
            <person name="Hoen D."/>
            <person name="Wright S."/>
            <person name="Bruskiewich R."/>
            <person name="Bureau T."/>
            <person name="Miyao A."/>
            <person name="Hirochika H."/>
            <person name="Nishikawa T."/>
            <person name="Kadowaki K."/>
            <person name="Sugiura M."/>
            <person name="Burr B."/>
            <person name="Sasaki T."/>
        </authorList>
    </citation>
    <scope>NUCLEOTIDE SEQUENCE [LARGE SCALE GENOMIC DNA]</scope>
    <source>
        <strain evidence="3">cv. Nipponbare</strain>
    </source>
</reference>
<evidence type="ECO:0000313" key="3">
    <source>
        <dbReference type="Proteomes" id="UP000000763"/>
    </source>
</evidence>
<name>A0A0P0WRM9_ORYSJ</name>
<dbReference type="Gramene" id="Os06t0103100-01">
    <property type="protein sequence ID" value="Os06t0103100-01"/>
    <property type="gene ID" value="Os06g0103100"/>
</dbReference>
<dbReference type="KEGG" id="dosa:Os06g0103100"/>
<protein>
    <submittedName>
        <fullName evidence="2">Os06g0103100 protein</fullName>
    </submittedName>
</protein>
<dbReference type="AlphaFoldDB" id="A0A0P0WRM9"/>
<accession>A0A0P0WRM9</accession>
<dbReference type="Proteomes" id="UP000000763">
    <property type="component" value="Chromosome 6"/>
</dbReference>
<organism evidence="2 3">
    <name type="scientific">Oryza sativa subsp. japonica</name>
    <name type="common">Rice</name>
    <dbReference type="NCBI Taxonomy" id="39947"/>
    <lineage>
        <taxon>Eukaryota</taxon>
        <taxon>Viridiplantae</taxon>
        <taxon>Streptophyta</taxon>
        <taxon>Embryophyta</taxon>
        <taxon>Tracheophyta</taxon>
        <taxon>Spermatophyta</taxon>
        <taxon>Magnoliopsida</taxon>
        <taxon>Liliopsida</taxon>
        <taxon>Poales</taxon>
        <taxon>Poaceae</taxon>
        <taxon>BOP clade</taxon>
        <taxon>Oryzoideae</taxon>
        <taxon>Oryzeae</taxon>
        <taxon>Oryzinae</taxon>
        <taxon>Oryza</taxon>
        <taxon>Oryza sativa</taxon>
    </lineage>
</organism>
<evidence type="ECO:0000256" key="1">
    <source>
        <dbReference type="SAM" id="MobiDB-lite"/>
    </source>
</evidence>
<proteinExistence type="predicted"/>
<sequence>MLLPKYSLGSAGWRRPRLLMAARHMVCCSAGSRLARVMHLHSSELSAWNLVSAAAPAVSPAARSSWRARSLSATSDSDEKCSIRSHSSGGCSLSISSDRSAYGSTTGAPSPGEGDQRLNKGGGEVGAARQLARAISTHALRKSQNAVPSESAWL</sequence>
<evidence type="ECO:0000313" key="2">
    <source>
        <dbReference type="EMBL" id="BAF18453.1"/>
    </source>
</evidence>
<dbReference type="EMBL" id="AP008212">
    <property type="protein sequence ID" value="BAF18453.1"/>
    <property type="molecule type" value="Genomic_DNA"/>
</dbReference>
<reference evidence="3" key="2">
    <citation type="journal article" date="2008" name="Nucleic Acids Res.">
        <title>The rice annotation project database (RAP-DB): 2008 update.</title>
        <authorList>
            <consortium name="The rice annotation project (RAP)"/>
        </authorList>
    </citation>
    <scope>GENOME REANNOTATION</scope>
    <source>
        <strain evidence="3">cv. Nipponbare</strain>
    </source>
</reference>
<feature type="region of interest" description="Disordered" evidence="1">
    <location>
        <begin position="73"/>
        <end position="125"/>
    </location>
</feature>
<gene>
    <name evidence="2" type="ordered locus">Os06g0103100</name>
</gene>
<feature type="compositionally biased region" description="Low complexity" evidence="1">
    <location>
        <begin position="84"/>
        <end position="100"/>
    </location>
</feature>